<dbReference type="Gene3D" id="3.40.630.30">
    <property type="match status" value="1"/>
</dbReference>
<sequence length="136" mass="14911">MAEIHAASFPPGEIWSAPEIAALFSVPGTLACLAMQEEQPLGFVLARQCFDEAEILTLAVMPSARRQGIAGAFLTELCNELRKRDVERLFLEVSAHNHAARALYANRGFVSCGVRRAYYADGSDALVLSSDLRTRR</sequence>
<dbReference type="EC" id="2.3.1.266" evidence="3"/>
<dbReference type="PROSITE" id="PS51186">
    <property type="entry name" value="GNAT"/>
    <property type="match status" value="1"/>
</dbReference>
<dbReference type="eggNOG" id="COG0456">
    <property type="taxonomic scope" value="Bacteria"/>
</dbReference>
<dbReference type="SUPFAM" id="SSF55729">
    <property type="entry name" value="Acyl-CoA N-acyltransferases (Nat)"/>
    <property type="match status" value="1"/>
</dbReference>
<comment type="catalytic activity">
    <reaction evidence="3">
        <text>N-terminal L-alanyl-[ribosomal protein bS18] + acetyl-CoA = N-terminal N(alpha)-acetyl-L-alanyl-[ribosomal protein bS18] + CoA + H(+)</text>
        <dbReference type="Rhea" id="RHEA:43756"/>
        <dbReference type="Rhea" id="RHEA-COMP:10676"/>
        <dbReference type="Rhea" id="RHEA-COMP:10677"/>
        <dbReference type="ChEBI" id="CHEBI:15378"/>
        <dbReference type="ChEBI" id="CHEBI:57287"/>
        <dbReference type="ChEBI" id="CHEBI:57288"/>
        <dbReference type="ChEBI" id="CHEBI:64718"/>
        <dbReference type="ChEBI" id="CHEBI:83683"/>
        <dbReference type="EC" id="2.3.1.266"/>
    </reaction>
</comment>
<dbReference type="Proteomes" id="UP000179145">
    <property type="component" value="Chromosome"/>
</dbReference>
<comment type="subcellular location">
    <subcellularLocation>
        <location evidence="3">Cytoplasm</location>
    </subcellularLocation>
</comment>
<evidence type="ECO:0000256" key="3">
    <source>
        <dbReference type="RuleBase" id="RU363094"/>
    </source>
</evidence>
<evidence type="ECO:0000256" key="2">
    <source>
        <dbReference type="ARBA" id="ARBA00023315"/>
    </source>
</evidence>
<evidence type="ECO:0000259" key="4">
    <source>
        <dbReference type="PROSITE" id="PS51186"/>
    </source>
</evidence>
<dbReference type="InterPro" id="IPR050832">
    <property type="entry name" value="Bact_Acetyltransf"/>
</dbReference>
<proteinExistence type="inferred from homology"/>
<protein>
    <recommendedName>
        <fullName evidence="3">[Ribosomal protein bS18]-alanine N-acetyltransferase</fullName>
        <ecNumber evidence="3">2.3.1.266</ecNumber>
    </recommendedName>
</protein>
<reference evidence="5 6" key="1">
    <citation type="journal article" date="2016" name="Microb. Cell Fact.">
        <title>Dissection of exopolysaccharide biosynthesis in Kozakia baliensis.</title>
        <authorList>
            <person name="Brandt J.U."/>
            <person name="Jakob F."/>
            <person name="Behr J."/>
            <person name="Geissler A.J."/>
            <person name="Vogel R.F."/>
        </authorList>
    </citation>
    <scope>NUCLEOTIDE SEQUENCE [LARGE SCALE GENOMIC DNA]</scope>
    <source>
        <strain evidence="5 6">DSM 14400</strain>
    </source>
</reference>
<dbReference type="GO" id="GO:0008999">
    <property type="term" value="F:protein-N-terminal-alanine acetyltransferase activity"/>
    <property type="evidence" value="ECO:0007669"/>
    <property type="project" value="UniProtKB-EC"/>
</dbReference>
<evidence type="ECO:0000313" key="6">
    <source>
        <dbReference type="Proteomes" id="UP000179145"/>
    </source>
</evidence>
<keyword evidence="3" id="KW-0963">Cytoplasm</keyword>
<dbReference type="PANTHER" id="PTHR43877:SF2">
    <property type="entry name" value="AMINOALKYLPHOSPHONATE N-ACETYLTRANSFERASE-RELATED"/>
    <property type="match status" value="1"/>
</dbReference>
<dbReference type="CDD" id="cd04301">
    <property type="entry name" value="NAT_SF"/>
    <property type="match status" value="1"/>
</dbReference>
<dbReference type="InterPro" id="IPR006464">
    <property type="entry name" value="AcTrfase_RimI/Ard1"/>
</dbReference>
<dbReference type="KEGG" id="kba:A0U89_11425"/>
<dbReference type="AlphaFoldDB" id="A0A1D8UXM7"/>
<gene>
    <name evidence="5" type="ORF">A0U89_11425</name>
</gene>
<comment type="function">
    <text evidence="3">Acetylates the N-terminal alanine of ribosomal protein bS18.</text>
</comment>
<evidence type="ECO:0000256" key="1">
    <source>
        <dbReference type="ARBA" id="ARBA00022679"/>
    </source>
</evidence>
<organism evidence="5 6">
    <name type="scientific">Kozakia baliensis</name>
    <dbReference type="NCBI Taxonomy" id="153496"/>
    <lineage>
        <taxon>Bacteria</taxon>
        <taxon>Pseudomonadati</taxon>
        <taxon>Pseudomonadota</taxon>
        <taxon>Alphaproteobacteria</taxon>
        <taxon>Acetobacterales</taxon>
        <taxon>Acetobacteraceae</taxon>
        <taxon>Kozakia</taxon>
    </lineage>
</organism>
<dbReference type="NCBIfam" id="TIGR01575">
    <property type="entry name" value="rimI"/>
    <property type="match status" value="1"/>
</dbReference>
<keyword evidence="2" id="KW-0012">Acyltransferase</keyword>
<comment type="similarity">
    <text evidence="3">Belongs to the acetyltransferase family. RimI subfamily.</text>
</comment>
<keyword evidence="6" id="KW-1185">Reference proteome</keyword>
<dbReference type="Pfam" id="PF00583">
    <property type="entry name" value="Acetyltransf_1"/>
    <property type="match status" value="1"/>
</dbReference>
<dbReference type="GO" id="GO:0005737">
    <property type="term" value="C:cytoplasm"/>
    <property type="evidence" value="ECO:0007669"/>
    <property type="project" value="UniProtKB-SubCell"/>
</dbReference>
<feature type="domain" description="N-acetyltransferase" evidence="4">
    <location>
        <begin position="1"/>
        <end position="133"/>
    </location>
</feature>
<dbReference type="STRING" id="153496.A0U89_11425"/>
<dbReference type="PANTHER" id="PTHR43877">
    <property type="entry name" value="AMINOALKYLPHOSPHONATE N-ACETYLTRANSFERASE-RELATED-RELATED"/>
    <property type="match status" value="1"/>
</dbReference>
<dbReference type="InterPro" id="IPR016181">
    <property type="entry name" value="Acyl_CoA_acyltransferase"/>
</dbReference>
<dbReference type="EMBL" id="CP014674">
    <property type="protein sequence ID" value="AOX18297.1"/>
    <property type="molecule type" value="Genomic_DNA"/>
</dbReference>
<keyword evidence="1" id="KW-0808">Transferase</keyword>
<accession>A0A1D8UXM7</accession>
<name>A0A1D8UXM7_9PROT</name>
<evidence type="ECO:0000313" key="5">
    <source>
        <dbReference type="EMBL" id="AOX18297.1"/>
    </source>
</evidence>
<dbReference type="InterPro" id="IPR000182">
    <property type="entry name" value="GNAT_dom"/>
</dbReference>